<dbReference type="PANTHER" id="PTHR30269">
    <property type="entry name" value="TRANSMEMBRANE PROTEIN YFCA"/>
    <property type="match status" value="1"/>
</dbReference>
<feature type="transmembrane region" description="Helical" evidence="8">
    <location>
        <begin position="225"/>
        <end position="243"/>
    </location>
</feature>
<organism evidence="9 10">
    <name type="scientific">Nocardioides ginsengisoli</name>
    <dbReference type="NCBI Taxonomy" id="363868"/>
    <lineage>
        <taxon>Bacteria</taxon>
        <taxon>Bacillati</taxon>
        <taxon>Actinomycetota</taxon>
        <taxon>Actinomycetes</taxon>
        <taxon>Propionibacteriales</taxon>
        <taxon>Nocardioidaceae</taxon>
        <taxon>Nocardioides</taxon>
    </lineage>
</organism>
<dbReference type="InterPro" id="IPR052017">
    <property type="entry name" value="TSUP"/>
</dbReference>
<feature type="transmembrane region" description="Helical" evidence="8">
    <location>
        <begin position="99"/>
        <end position="118"/>
    </location>
</feature>
<comment type="subcellular location">
    <subcellularLocation>
        <location evidence="1 8">Cell membrane</location>
        <topology evidence="1 8">Multi-pass membrane protein</topology>
    </subcellularLocation>
</comment>
<evidence type="ECO:0000256" key="2">
    <source>
        <dbReference type="ARBA" id="ARBA00009142"/>
    </source>
</evidence>
<keyword evidence="7 8" id="KW-0472">Membrane</keyword>
<sequence>MTDPTTLATAALVVAFASMLQQATGFGFALAATPLLALTVDAHAAVVLALMIGFLGTAWQAVDGRRACVWPVARRMLLGASVGMVAGVVLFRLADARTLQLLIGVAGLAAVAVLARGINLQHAGRRLDYGSGLLSGALTTSVGTNGPPLVFTLTARHFPPAAFRATLTTIFTLLDLISIAVFTVVGAITPDILVVLGWTLPSVVIGGALGVRLRPHLPPERFRKVTLALLTATALAALIPALLGRAGAA</sequence>
<evidence type="ECO:0000256" key="6">
    <source>
        <dbReference type="ARBA" id="ARBA00022989"/>
    </source>
</evidence>
<dbReference type="Proteomes" id="UP001597229">
    <property type="component" value="Unassembled WGS sequence"/>
</dbReference>
<dbReference type="EMBL" id="JBHTLX010000001">
    <property type="protein sequence ID" value="MFD1246162.1"/>
    <property type="molecule type" value="Genomic_DNA"/>
</dbReference>
<gene>
    <name evidence="9" type="ORF">ACFQ3F_00035</name>
</gene>
<proteinExistence type="inferred from homology"/>
<feature type="transmembrane region" description="Helical" evidence="8">
    <location>
        <begin position="35"/>
        <end position="55"/>
    </location>
</feature>
<dbReference type="PANTHER" id="PTHR30269:SF37">
    <property type="entry name" value="MEMBRANE TRANSPORTER PROTEIN"/>
    <property type="match status" value="1"/>
</dbReference>
<keyword evidence="3" id="KW-0813">Transport</keyword>
<protein>
    <recommendedName>
        <fullName evidence="8">Probable membrane transporter protein</fullName>
    </recommendedName>
</protein>
<accession>A0ABW3VTG4</accession>
<keyword evidence="5 8" id="KW-0812">Transmembrane</keyword>
<comment type="caution">
    <text evidence="9">The sequence shown here is derived from an EMBL/GenBank/DDBJ whole genome shotgun (WGS) entry which is preliminary data.</text>
</comment>
<dbReference type="RefSeq" id="WP_367920176.1">
    <property type="nucleotide sequence ID" value="NZ_BAABAC010000026.1"/>
</dbReference>
<feature type="transmembrane region" description="Helical" evidence="8">
    <location>
        <begin position="165"/>
        <end position="186"/>
    </location>
</feature>
<feature type="transmembrane region" description="Helical" evidence="8">
    <location>
        <begin position="192"/>
        <end position="213"/>
    </location>
</feature>
<evidence type="ECO:0000256" key="3">
    <source>
        <dbReference type="ARBA" id="ARBA00022448"/>
    </source>
</evidence>
<reference evidence="10" key="1">
    <citation type="journal article" date="2019" name="Int. J. Syst. Evol. Microbiol.">
        <title>The Global Catalogue of Microorganisms (GCM) 10K type strain sequencing project: providing services to taxonomists for standard genome sequencing and annotation.</title>
        <authorList>
            <consortium name="The Broad Institute Genomics Platform"/>
            <consortium name="The Broad Institute Genome Sequencing Center for Infectious Disease"/>
            <person name="Wu L."/>
            <person name="Ma J."/>
        </authorList>
    </citation>
    <scope>NUCLEOTIDE SEQUENCE [LARGE SCALE GENOMIC DNA]</scope>
    <source>
        <strain evidence="10">CCUG 52478</strain>
    </source>
</reference>
<evidence type="ECO:0000313" key="10">
    <source>
        <dbReference type="Proteomes" id="UP001597229"/>
    </source>
</evidence>
<keyword evidence="6 8" id="KW-1133">Transmembrane helix</keyword>
<evidence type="ECO:0000313" key="9">
    <source>
        <dbReference type="EMBL" id="MFD1246162.1"/>
    </source>
</evidence>
<name>A0ABW3VTG4_9ACTN</name>
<evidence type="ECO:0000256" key="5">
    <source>
        <dbReference type="ARBA" id="ARBA00022692"/>
    </source>
</evidence>
<keyword evidence="10" id="KW-1185">Reference proteome</keyword>
<evidence type="ECO:0000256" key="7">
    <source>
        <dbReference type="ARBA" id="ARBA00023136"/>
    </source>
</evidence>
<evidence type="ECO:0000256" key="1">
    <source>
        <dbReference type="ARBA" id="ARBA00004651"/>
    </source>
</evidence>
<evidence type="ECO:0000256" key="8">
    <source>
        <dbReference type="RuleBase" id="RU363041"/>
    </source>
</evidence>
<dbReference type="InterPro" id="IPR002781">
    <property type="entry name" value="TM_pro_TauE-like"/>
</dbReference>
<keyword evidence="4 8" id="KW-1003">Cell membrane</keyword>
<evidence type="ECO:0000256" key="4">
    <source>
        <dbReference type="ARBA" id="ARBA00022475"/>
    </source>
</evidence>
<comment type="similarity">
    <text evidence="2 8">Belongs to the 4-toluene sulfonate uptake permease (TSUP) (TC 2.A.102) family.</text>
</comment>
<dbReference type="Pfam" id="PF01925">
    <property type="entry name" value="TauE"/>
    <property type="match status" value="1"/>
</dbReference>
<feature type="transmembrane region" description="Helical" evidence="8">
    <location>
        <begin position="76"/>
        <end position="93"/>
    </location>
</feature>